<organism evidence="12 13">
    <name type="scientific">Actinia tenebrosa</name>
    <name type="common">Australian red waratah sea anemone</name>
    <dbReference type="NCBI Taxonomy" id="6105"/>
    <lineage>
        <taxon>Eukaryota</taxon>
        <taxon>Metazoa</taxon>
        <taxon>Cnidaria</taxon>
        <taxon>Anthozoa</taxon>
        <taxon>Hexacorallia</taxon>
        <taxon>Actiniaria</taxon>
        <taxon>Actiniidae</taxon>
        <taxon>Actinia</taxon>
    </lineage>
</organism>
<evidence type="ECO:0000313" key="13">
    <source>
        <dbReference type="RefSeq" id="XP_031558050.1"/>
    </source>
</evidence>
<evidence type="ECO:0000256" key="1">
    <source>
        <dbReference type="ARBA" id="ARBA00000032"/>
    </source>
</evidence>
<keyword evidence="12" id="KW-1185">Reference proteome</keyword>
<dbReference type="InterPro" id="IPR024927">
    <property type="entry name" value="Acid_PPase"/>
</dbReference>
<name>A0A6P8HZF2_ACTTE</name>
<dbReference type="GO" id="GO:0046872">
    <property type="term" value="F:metal ion binding"/>
    <property type="evidence" value="ECO:0007669"/>
    <property type="project" value="UniProtKB-KW"/>
</dbReference>
<feature type="binding site" evidence="7">
    <location>
        <position position="236"/>
    </location>
    <ligand>
        <name>Fe cation</name>
        <dbReference type="ChEBI" id="CHEBI:24875"/>
        <label>2</label>
    </ligand>
</feature>
<dbReference type="GeneID" id="116294565"/>
<dbReference type="InterPro" id="IPR004843">
    <property type="entry name" value="Calcineurin-like_PHP"/>
</dbReference>
<protein>
    <recommendedName>
        <fullName evidence="3 6">Tartrate-resistant acid phosphatase type 5</fullName>
        <ecNumber evidence="2 6">3.1.3.2</ecNumber>
    </recommendedName>
</protein>
<dbReference type="CDD" id="cd07378">
    <property type="entry name" value="MPP_ACP5"/>
    <property type="match status" value="1"/>
</dbReference>
<feature type="binding site" evidence="7">
    <location>
        <position position="39"/>
    </location>
    <ligand>
        <name>Fe cation</name>
        <dbReference type="ChEBI" id="CHEBI:24875"/>
        <label>1</label>
    </ligand>
</feature>
<feature type="domain" description="Calcineurin-like phosphoesterase" evidence="11">
    <location>
        <begin position="33"/>
        <end position="239"/>
    </location>
</feature>
<dbReference type="SUPFAM" id="SSF56300">
    <property type="entry name" value="Metallo-dependent phosphatases"/>
    <property type="match status" value="1"/>
</dbReference>
<evidence type="ECO:0000256" key="10">
    <source>
        <dbReference type="SAM" id="SignalP"/>
    </source>
</evidence>
<dbReference type="KEGG" id="aten:116294565"/>
<dbReference type="EC" id="3.1.3.2" evidence="2 6"/>
<sequence length="365" mass="41585">MDSFIPLLLVVLISLAYCCVGQRKDSEEDGKLSFLAVGDAGGFNYAPYYTKNLENVAKQMGKTAKKTHAKFVIGLGDNFYWKGVKDVHDFRFNATFENIFRAPSLHRTKWYMLAGNHDYLGNVSAQIAYTKVSRRWHFPDFYYTTVHRIGGTCKTVQIVTIDTTLLCYKGGGIYPGKREQYRWLNEILRNSEADYLVVAGHHPVYSIGMHGSNVCLNDKLRPLLEKYDVTAYLSGHDHNMQHFKPLYSNVHYLVSGSASNHNQLQYNKHKVPLNSLRFFNGKTGGFTLLQATPRHLTVSFIGSHGKILHTEKIPPRKTRPCSKKNTKAPFIIEDFEDSVLGAFFGLQEDNELRQHQRERHTGMNG</sequence>
<dbReference type="Gene3D" id="3.60.21.10">
    <property type="match status" value="1"/>
</dbReference>
<evidence type="ECO:0000256" key="7">
    <source>
        <dbReference type="PIRSR" id="PIRSR000898-1"/>
    </source>
</evidence>
<evidence type="ECO:0000313" key="12">
    <source>
        <dbReference type="Proteomes" id="UP000515163"/>
    </source>
</evidence>
<dbReference type="PIRSF" id="PIRSF000898">
    <property type="entry name" value="Acid_Ptase_5"/>
    <property type="match status" value="1"/>
</dbReference>
<evidence type="ECO:0000256" key="6">
    <source>
        <dbReference type="PIRNR" id="PIRNR000898"/>
    </source>
</evidence>
<dbReference type="PANTHER" id="PTHR10161:SF14">
    <property type="entry name" value="TARTRATE-RESISTANT ACID PHOSPHATASE TYPE 5"/>
    <property type="match status" value="1"/>
</dbReference>
<comment type="catalytic activity">
    <reaction evidence="1 6">
        <text>a phosphate monoester + H2O = an alcohol + phosphate</text>
        <dbReference type="Rhea" id="RHEA:15017"/>
        <dbReference type="ChEBI" id="CHEBI:15377"/>
        <dbReference type="ChEBI" id="CHEBI:30879"/>
        <dbReference type="ChEBI" id="CHEBI:43474"/>
        <dbReference type="ChEBI" id="CHEBI:67140"/>
        <dbReference type="EC" id="3.1.3.2"/>
    </reaction>
</comment>
<evidence type="ECO:0000256" key="3">
    <source>
        <dbReference type="ARBA" id="ARBA00015822"/>
    </source>
</evidence>
<feature type="glycosylation site" description="N-linked (GlcNAc...) asparagine" evidence="9">
    <location>
        <position position="122"/>
    </location>
</feature>
<accession>A0A6P8HZF2</accession>
<dbReference type="Proteomes" id="UP000515163">
    <property type="component" value="Unplaced"/>
</dbReference>
<dbReference type="GO" id="GO:0003993">
    <property type="term" value="F:acid phosphatase activity"/>
    <property type="evidence" value="ECO:0007669"/>
    <property type="project" value="UniProtKB-UniRule"/>
</dbReference>
<keyword evidence="4 10" id="KW-0732">Signal</keyword>
<keyword evidence="5 6" id="KW-0378">Hydrolase</keyword>
<feature type="binding site" evidence="7">
    <location>
        <position position="80"/>
    </location>
    <ligand>
        <name>Fe cation</name>
        <dbReference type="ChEBI" id="CHEBI:24875"/>
        <label>1</label>
    </ligand>
</feature>
<feature type="binding site" evidence="7">
    <location>
        <position position="201"/>
    </location>
    <ligand>
        <name>Fe cation</name>
        <dbReference type="ChEBI" id="CHEBI:24875"/>
        <label>2</label>
    </ligand>
</feature>
<dbReference type="GlyCosmos" id="A0A6P8HZF2">
    <property type="glycosylation" value="1 site, No reported glycans"/>
</dbReference>
<dbReference type="Pfam" id="PF00149">
    <property type="entry name" value="Metallophos"/>
    <property type="match status" value="1"/>
</dbReference>
<dbReference type="InterPro" id="IPR051558">
    <property type="entry name" value="Metallophosphoesterase_PAP"/>
</dbReference>
<reference evidence="13" key="1">
    <citation type="submission" date="2025-08" db="UniProtKB">
        <authorList>
            <consortium name="RefSeq"/>
        </authorList>
    </citation>
    <scope>IDENTIFICATION</scope>
    <source>
        <tissue evidence="13">Tentacle</tissue>
    </source>
</reference>
<feature type="binding site" evidence="7">
    <location>
        <position position="77"/>
    </location>
    <ligand>
        <name>Fe cation</name>
        <dbReference type="ChEBI" id="CHEBI:24875"/>
        <label>1</label>
    </ligand>
</feature>
<dbReference type="AlphaFoldDB" id="A0A6P8HZF2"/>
<evidence type="ECO:0000256" key="2">
    <source>
        <dbReference type="ARBA" id="ARBA00012646"/>
    </source>
</evidence>
<feature type="binding site" evidence="7">
    <location>
        <position position="116"/>
    </location>
    <ligand>
        <name>Fe cation</name>
        <dbReference type="ChEBI" id="CHEBI:24875"/>
        <label>2</label>
    </ligand>
</feature>
<keyword evidence="6 7" id="KW-0408">Iron</keyword>
<evidence type="ECO:0000256" key="9">
    <source>
        <dbReference type="PIRSR" id="PIRSR000898-3"/>
    </source>
</evidence>
<feature type="binding site" evidence="7">
    <location>
        <position position="77"/>
    </location>
    <ligand>
        <name>Fe cation</name>
        <dbReference type="ChEBI" id="CHEBI:24875"/>
        <label>2</label>
    </ligand>
</feature>
<evidence type="ECO:0000256" key="8">
    <source>
        <dbReference type="PIRSR" id="PIRSR000898-2"/>
    </source>
</evidence>
<comment type="cofactor">
    <cofactor evidence="7">
        <name>Fe cation</name>
        <dbReference type="ChEBI" id="CHEBI:24875"/>
    </cofactor>
    <text evidence="7">Binds 2 iron ions per subunit.</text>
</comment>
<evidence type="ECO:0000256" key="4">
    <source>
        <dbReference type="ARBA" id="ARBA00022729"/>
    </source>
</evidence>
<feature type="signal peptide" evidence="10">
    <location>
        <begin position="1"/>
        <end position="21"/>
    </location>
</feature>
<dbReference type="InParanoid" id="A0A6P8HZF2"/>
<evidence type="ECO:0000256" key="5">
    <source>
        <dbReference type="ARBA" id="ARBA00022801"/>
    </source>
</evidence>
<keyword evidence="7" id="KW-0479">Metal-binding</keyword>
<feature type="binding site" evidence="7">
    <location>
        <position position="238"/>
    </location>
    <ligand>
        <name>Fe cation</name>
        <dbReference type="ChEBI" id="CHEBI:24875"/>
        <label>1</label>
    </ligand>
</feature>
<gene>
    <name evidence="13" type="primary">LOC116294565</name>
</gene>
<evidence type="ECO:0000259" key="11">
    <source>
        <dbReference type="Pfam" id="PF00149"/>
    </source>
</evidence>
<feature type="chain" id="PRO_5027909747" description="Tartrate-resistant acid phosphatase type 5" evidence="10">
    <location>
        <begin position="22"/>
        <end position="365"/>
    </location>
</feature>
<dbReference type="InterPro" id="IPR029052">
    <property type="entry name" value="Metallo-depent_PP-like"/>
</dbReference>
<keyword evidence="8" id="KW-1015">Disulfide bond</keyword>
<dbReference type="PANTHER" id="PTHR10161">
    <property type="entry name" value="TARTRATE-RESISTANT ACID PHOSPHATASE TYPE 5"/>
    <property type="match status" value="1"/>
</dbReference>
<feature type="disulfide bond" evidence="8">
    <location>
        <begin position="167"/>
        <end position="215"/>
    </location>
</feature>
<dbReference type="OrthoDB" id="411211at2759"/>
<proteinExistence type="predicted"/>
<dbReference type="RefSeq" id="XP_031558050.1">
    <property type="nucleotide sequence ID" value="XM_031702190.1"/>
</dbReference>